<dbReference type="Pfam" id="PF00675">
    <property type="entry name" value="Peptidase_M16"/>
    <property type="match status" value="1"/>
</dbReference>
<evidence type="ECO:0000256" key="9">
    <source>
        <dbReference type="SAM" id="SignalP"/>
    </source>
</evidence>
<dbReference type="OrthoDB" id="9811314at2"/>
<keyword evidence="3" id="KW-0645">Protease</keyword>
<feature type="chain" id="PRO_5014689398" evidence="9">
    <location>
        <begin position="19"/>
        <end position="912"/>
    </location>
</feature>
<keyword evidence="13" id="KW-1185">Reference proteome</keyword>
<feature type="domain" description="Peptidase M16 C-terminal" evidence="11">
    <location>
        <begin position="194"/>
        <end position="373"/>
    </location>
</feature>
<accession>A0A2M8S5A0</accession>
<keyword evidence="5" id="KW-0378">Hydrolase</keyword>
<sequence length="912" mass="105993">MRIIVSLFIIFLTSVSFAQQPVPIQGKLDNGLRYTLLPLDKQKGRIDVIMRVYAGGIDETMQQSGGAHMVEHLAFRASEKYPNGVMPYLHEQGWLRGKNYNAFTNQDHTTYLYMPPQHFSLAQTLDVVKQMLFEAQITEQDWEDERKIVLEEWRSRDSARRRLYEQRQSSTRTDSRYANRPVIGTEQSITTMPVKELQDYYRQWYVPNNMQLLLVGDFDVKKVEDMIRSFFGDLKFQPLPTRDYYEPTLKTRIQVDKLSDPQNNNSQVAYIWRFDDTASQEQTDEGFYQRLIDNLATALINQRFQDEKSQLPSMISSLGGRKYTIGKTTSVFMLSANVEKQSHHQALQYMIAQTERLKRYPMTEVELEKQKAKILAQLDNDRNVQTRYSFDEWVQEMINTVLNDKTFYPQAKVEELVKENLPQISLDMVNQRIQHWLASGDQIVQYMPPLTEQVEPISPDLVVKWQQQATQADQPKPAQTNLQAMQLPALLEQGSIVEEQRFEAQNVVYWTLSNGDKVVWLKTPVAKDKTYFVAQSEAGSNGKGVKSWQGKLALQLIGMNAPLDRTRNQMIEWKEQNAIPLVMRQGFEKLNILSTVENRKLADLLRFYYANQQETGIKEEFDKVKNDILHRLAVQEKSIDYKRNQAWEQFVYGRLLNPQPTAEQLNTISIEALLQQWQIIKDFPVTFFLVNDMAEADVKQLVVQNLSAIKRQKLTEKTPHLLILPGNEHDQFAANQEEKDNVYLAMYTPYTWTAKEAFATELLSAIASEKLSYKMRDETLGIYGQRFNTRLVPEVNRLQTTLTFSANPAMTQNLINMAKDVLVALPDSISQADLDTAKAYYKQTEDNLRNTPELWLNWLIYSENQFQDPRYLTEVNDLLEQVTLQDLKKLATQLYSNENQRLFITTPNKPEK</sequence>
<evidence type="ECO:0000256" key="1">
    <source>
        <dbReference type="ARBA" id="ARBA00001947"/>
    </source>
</evidence>
<evidence type="ECO:0000259" key="11">
    <source>
        <dbReference type="Pfam" id="PF05193"/>
    </source>
</evidence>
<evidence type="ECO:0000256" key="2">
    <source>
        <dbReference type="ARBA" id="ARBA00007261"/>
    </source>
</evidence>
<feature type="signal peptide" evidence="9">
    <location>
        <begin position="1"/>
        <end position="18"/>
    </location>
</feature>
<dbReference type="SUPFAM" id="SSF63411">
    <property type="entry name" value="LuxS/MPP-like metallohydrolase"/>
    <property type="match status" value="4"/>
</dbReference>
<dbReference type="Pfam" id="PF05193">
    <property type="entry name" value="Peptidase_M16_C"/>
    <property type="match status" value="1"/>
</dbReference>
<comment type="caution">
    <text evidence="12">The sequence shown here is derived from an EMBL/GenBank/DDBJ whole genome shotgun (WGS) entry which is preliminary data.</text>
</comment>
<dbReference type="EMBL" id="PHHA01000002">
    <property type="protein sequence ID" value="PJG86322.1"/>
    <property type="molecule type" value="Genomic_DNA"/>
</dbReference>
<dbReference type="PANTHER" id="PTHR43690">
    <property type="entry name" value="NARDILYSIN"/>
    <property type="match status" value="1"/>
</dbReference>
<dbReference type="InterPro" id="IPR011765">
    <property type="entry name" value="Pept_M16_N"/>
</dbReference>
<protein>
    <submittedName>
        <fullName evidence="12">Peptidase M16</fullName>
    </submittedName>
</protein>
<dbReference type="InterPro" id="IPR007863">
    <property type="entry name" value="Peptidase_M16_C"/>
</dbReference>
<comment type="similarity">
    <text evidence="2 8">Belongs to the peptidase M16 family.</text>
</comment>
<keyword evidence="7" id="KW-0482">Metalloprotease</keyword>
<evidence type="ECO:0000256" key="8">
    <source>
        <dbReference type="RuleBase" id="RU004447"/>
    </source>
</evidence>
<dbReference type="InterPro" id="IPR001431">
    <property type="entry name" value="Pept_M16_Zn_BS"/>
</dbReference>
<evidence type="ECO:0000313" key="12">
    <source>
        <dbReference type="EMBL" id="PJG86322.1"/>
    </source>
</evidence>
<dbReference type="InterPro" id="IPR050626">
    <property type="entry name" value="Peptidase_M16"/>
</dbReference>
<feature type="domain" description="Peptidase M16 N-terminal" evidence="10">
    <location>
        <begin position="43"/>
        <end position="177"/>
    </location>
</feature>
<comment type="cofactor">
    <cofactor evidence="1">
        <name>Zn(2+)</name>
        <dbReference type="ChEBI" id="CHEBI:29105"/>
    </cofactor>
</comment>
<dbReference type="PROSITE" id="PS00143">
    <property type="entry name" value="INSULINASE"/>
    <property type="match status" value="1"/>
</dbReference>
<reference evidence="12 13" key="1">
    <citation type="submission" date="2017-11" db="EMBL/GenBank/DDBJ databases">
        <title>Reclassification of Bisgaard taxon 7 as Conservatibacter flavescens gen. nov., sp. nov.</title>
        <authorList>
            <person name="Christensen H."/>
        </authorList>
    </citation>
    <scope>NUCLEOTIDE SEQUENCE [LARGE SCALE GENOMIC DNA]</scope>
    <source>
        <strain evidence="12 13">7_4</strain>
    </source>
</reference>
<evidence type="ECO:0000256" key="7">
    <source>
        <dbReference type="ARBA" id="ARBA00023049"/>
    </source>
</evidence>
<evidence type="ECO:0000256" key="5">
    <source>
        <dbReference type="ARBA" id="ARBA00022801"/>
    </source>
</evidence>
<evidence type="ECO:0000259" key="10">
    <source>
        <dbReference type="Pfam" id="PF00675"/>
    </source>
</evidence>
<evidence type="ECO:0000256" key="3">
    <source>
        <dbReference type="ARBA" id="ARBA00022670"/>
    </source>
</evidence>
<dbReference type="PANTHER" id="PTHR43690:SF17">
    <property type="entry name" value="PROTEIN YHJJ"/>
    <property type="match status" value="1"/>
</dbReference>
<keyword evidence="6" id="KW-0862">Zinc</keyword>
<name>A0A2M8S5A0_9PAST</name>
<evidence type="ECO:0000256" key="6">
    <source>
        <dbReference type="ARBA" id="ARBA00022833"/>
    </source>
</evidence>
<dbReference type="GO" id="GO:0004222">
    <property type="term" value="F:metalloendopeptidase activity"/>
    <property type="evidence" value="ECO:0007669"/>
    <property type="project" value="InterPro"/>
</dbReference>
<dbReference type="AlphaFoldDB" id="A0A2M8S5A0"/>
<dbReference type="RefSeq" id="WP_100287598.1">
    <property type="nucleotide sequence ID" value="NZ_PHHA01000002.1"/>
</dbReference>
<dbReference type="Gene3D" id="3.30.830.10">
    <property type="entry name" value="Metalloenzyme, LuxS/M16 peptidase-like"/>
    <property type="match status" value="3"/>
</dbReference>
<keyword evidence="4" id="KW-0479">Metal-binding</keyword>
<organism evidence="12 13">
    <name type="scientific">Conservatibacter flavescens</name>
    <dbReference type="NCBI Taxonomy" id="28161"/>
    <lineage>
        <taxon>Bacteria</taxon>
        <taxon>Pseudomonadati</taxon>
        <taxon>Pseudomonadota</taxon>
        <taxon>Gammaproteobacteria</taxon>
        <taxon>Pasteurellales</taxon>
        <taxon>Pasteurellaceae</taxon>
        <taxon>Conservatibacter</taxon>
    </lineage>
</organism>
<dbReference type="InterPro" id="IPR011249">
    <property type="entry name" value="Metalloenz_LuxS/M16"/>
</dbReference>
<proteinExistence type="inferred from homology"/>
<evidence type="ECO:0000313" key="13">
    <source>
        <dbReference type="Proteomes" id="UP000229329"/>
    </source>
</evidence>
<dbReference type="Proteomes" id="UP000229329">
    <property type="component" value="Unassembled WGS sequence"/>
</dbReference>
<dbReference type="GO" id="GO:0006508">
    <property type="term" value="P:proteolysis"/>
    <property type="evidence" value="ECO:0007669"/>
    <property type="project" value="UniProtKB-KW"/>
</dbReference>
<dbReference type="GO" id="GO:0046872">
    <property type="term" value="F:metal ion binding"/>
    <property type="evidence" value="ECO:0007669"/>
    <property type="project" value="UniProtKB-KW"/>
</dbReference>
<evidence type="ECO:0000256" key="4">
    <source>
        <dbReference type="ARBA" id="ARBA00022723"/>
    </source>
</evidence>
<gene>
    <name evidence="12" type="ORF">CVP05_00475</name>
</gene>
<keyword evidence="9" id="KW-0732">Signal</keyword>